<dbReference type="Proteomes" id="UP000265618">
    <property type="component" value="Unassembled WGS sequence"/>
</dbReference>
<protein>
    <submittedName>
        <fullName evidence="1">Uncharacterized protein</fullName>
    </submittedName>
</protein>
<evidence type="ECO:0000313" key="1">
    <source>
        <dbReference type="EMBL" id="GIQ90330.1"/>
    </source>
</evidence>
<dbReference type="OrthoDB" id="65833at2759"/>
<keyword evidence="2" id="KW-1185">Reference proteome</keyword>
<proteinExistence type="predicted"/>
<dbReference type="EMBL" id="BDIP01006047">
    <property type="protein sequence ID" value="GIQ90330.1"/>
    <property type="molecule type" value="Genomic_DNA"/>
</dbReference>
<evidence type="ECO:0000313" key="2">
    <source>
        <dbReference type="Proteomes" id="UP000265618"/>
    </source>
</evidence>
<dbReference type="AlphaFoldDB" id="A0A9K3GPW2"/>
<dbReference type="PANTHER" id="PTHR40131:SF1">
    <property type="entry name" value="C1Q DOMAIN-CONTAINING PROTEIN"/>
    <property type="match status" value="1"/>
</dbReference>
<gene>
    <name evidence="1" type="ORF">KIPB_013082</name>
</gene>
<comment type="caution">
    <text evidence="1">The sequence shown here is derived from an EMBL/GenBank/DDBJ whole genome shotgun (WGS) entry which is preliminary data.</text>
</comment>
<organism evidence="1 2">
    <name type="scientific">Kipferlia bialata</name>
    <dbReference type="NCBI Taxonomy" id="797122"/>
    <lineage>
        <taxon>Eukaryota</taxon>
        <taxon>Metamonada</taxon>
        <taxon>Carpediemonas-like organisms</taxon>
        <taxon>Kipferlia</taxon>
    </lineage>
</organism>
<dbReference type="PANTHER" id="PTHR40131">
    <property type="entry name" value="C1Q DOMAIN-CONTAINING PROTEIN"/>
    <property type="match status" value="1"/>
</dbReference>
<sequence>MLTSRDRATIEVAQSGLYEVSFGFFGKRRPTIQLVVNGDPVLSAVTAVGPTVYHPPRSRDAVGVTGQTCRDYLSLPAGARVQLSFSNGEASTSQGFINLKKL</sequence>
<reference evidence="1 2" key="1">
    <citation type="journal article" date="2018" name="PLoS ONE">
        <title>The draft genome of Kipferlia bialata reveals reductive genome evolution in fornicate parasites.</title>
        <authorList>
            <person name="Tanifuji G."/>
            <person name="Takabayashi S."/>
            <person name="Kume K."/>
            <person name="Takagi M."/>
            <person name="Nakayama T."/>
            <person name="Kamikawa R."/>
            <person name="Inagaki Y."/>
            <person name="Hashimoto T."/>
        </authorList>
    </citation>
    <scope>NUCLEOTIDE SEQUENCE [LARGE SCALE GENOMIC DNA]</scope>
    <source>
        <strain evidence="1">NY0173</strain>
    </source>
</reference>
<accession>A0A9K3GPW2</accession>
<name>A0A9K3GPW2_9EUKA</name>